<dbReference type="InterPro" id="IPR052386">
    <property type="entry name" value="GPSM"/>
</dbReference>
<dbReference type="InterPro" id="IPR041664">
    <property type="entry name" value="AAA_16"/>
</dbReference>
<dbReference type="Pfam" id="PF13424">
    <property type="entry name" value="TPR_12"/>
    <property type="match status" value="2"/>
</dbReference>
<dbReference type="InterPro" id="IPR011990">
    <property type="entry name" value="TPR-like_helical_dom_sf"/>
</dbReference>
<reference evidence="6" key="2">
    <citation type="journal article" date="2022" name="Microbiol. Resour. Announc.">
        <title>Metagenome Sequencing to Explore Phylogenomics of Terrestrial Cyanobacteria.</title>
        <authorList>
            <person name="Ward R.D."/>
            <person name="Stajich J.E."/>
            <person name="Johansen J.R."/>
            <person name="Huntemann M."/>
            <person name="Clum A."/>
            <person name="Foster B."/>
            <person name="Foster B."/>
            <person name="Roux S."/>
            <person name="Palaniappan K."/>
            <person name="Varghese N."/>
            <person name="Mukherjee S."/>
            <person name="Reddy T.B.K."/>
            <person name="Daum C."/>
            <person name="Copeland A."/>
            <person name="Chen I.A."/>
            <person name="Ivanova N.N."/>
            <person name="Kyrpides N.C."/>
            <person name="Shapiro N."/>
            <person name="Eloe-Fadrosh E.A."/>
            <person name="Pietrasiak N."/>
        </authorList>
    </citation>
    <scope>NUCLEOTIDE SEQUENCE</scope>
    <source>
        <strain evidence="6">CPER-KK1</strain>
    </source>
</reference>
<dbReference type="Pfam" id="PF13176">
    <property type="entry name" value="TPR_7"/>
    <property type="match status" value="2"/>
</dbReference>
<comment type="caution">
    <text evidence="6">The sequence shown here is derived from an EMBL/GenBank/DDBJ whole genome shotgun (WGS) entry which is preliminary data.</text>
</comment>
<evidence type="ECO:0000256" key="4">
    <source>
        <dbReference type="PROSITE-ProRule" id="PRU00339"/>
    </source>
</evidence>
<evidence type="ECO:0000256" key="1">
    <source>
        <dbReference type="ARBA" id="ARBA00004496"/>
    </source>
</evidence>
<keyword evidence="4" id="KW-0802">TPR repeat</keyword>
<dbReference type="PANTHER" id="PTHR45954">
    <property type="entry name" value="LD33695P"/>
    <property type="match status" value="1"/>
</dbReference>
<evidence type="ECO:0000313" key="6">
    <source>
        <dbReference type="EMBL" id="MBW4545425.1"/>
    </source>
</evidence>
<proteinExistence type="predicted"/>
<dbReference type="CDD" id="cd00093">
    <property type="entry name" value="HTH_XRE"/>
    <property type="match status" value="1"/>
</dbReference>
<feature type="repeat" description="TPR" evidence="4">
    <location>
        <begin position="764"/>
        <end position="797"/>
    </location>
</feature>
<protein>
    <submittedName>
        <fullName evidence="6">Tetratricopeptide repeat protein</fullName>
    </submittedName>
</protein>
<dbReference type="Pfam" id="PF13191">
    <property type="entry name" value="AAA_16"/>
    <property type="match status" value="1"/>
</dbReference>
<dbReference type="SMART" id="SM00028">
    <property type="entry name" value="TPR"/>
    <property type="match status" value="7"/>
</dbReference>
<dbReference type="PROSITE" id="PS50005">
    <property type="entry name" value="TPR"/>
    <property type="match status" value="3"/>
</dbReference>
<dbReference type="PANTHER" id="PTHR45954:SF1">
    <property type="entry name" value="LD33695P"/>
    <property type="match status" value="1"/>
</dbReference>
<comment type="subcellular location">
    <subcellularLocation>
        <location evidence="1">Cytoplasm</location>
    </subcellularLocation>
</comment>
<feature type="repeat" description="TPR" evidence="4">
    <location>
        <begin position="604"/>
        <end position="637"/>
    </location>
</feature>
<dbReference type="Gene3D" id="1.25.40.10">
    <property type="entry name" value="Tetratricopeptide repeat domain"/>
    <property type="match status" value="3"/>
</dbReference>
<dbReference type="SUPFAM" id="SSF52540">
    <property type="entry name" value="P-loop containing nucleoside triphosphate hydrolases"/>
    <property type="match status" value="1"/>
</dbReference>
<dbReference type="GO" id="GO:0005092">
    <property type="term" value="F:GDP-dissociation inhibitor activity"/>
    <property type="evidence" value="ECO:0007669"/>
    <property type="project" value="TreeGrafter"/>
</dbReference>
<dbReference type="PROSITE" id="PS50293">
    <property type="entry name" value="TPR_REGION"/>
    <property type="match status" value="1"/>
</dbReference>
<evidence type="ECO:0000256" key="2">
    <source>
        <dbReference type="ARBA" id="ARBA00022490"/>
    </source>
</evidence>
<dbReference type="InterPro" id="IPR027417">
    <property type="entry name" value="P-loop_NTPase"/>
</dbReference>
<dbReference type="AlphaFoldDB" id="A0A951PK85"/>
<keyword evidence="2" id="KW-0963">Cytoplasm</keyword>
<dbReference type="InterPro" id="IPR001387">
    <property type="entry name" value="Cro/C1-type_HTH"/>
</dbReference>
<dbReference type="PRINTS" id="PR00364">
    <property type="entry name" value="DISEASERSIST"/>
</dbReference>
<dbReference type="Gene3D" id="3.40.50.300">
    <property type="entry name" value="P-loop containing nucleotide triphosphate hydrolases"/>
    <property type="match status" value="1"/>
</dbReference>
<accession>A0A951PK85</accession>
<evidence type="ECO:0000256" key="3">
    <source>
        <dbReference type="ARBA" id="ARBA00022737"/>
    </source>
</evidence>
<organism evidence="6 7">
    <name type="scientific">Symplocastrum torsivum CPER-KK1</name>
    <dbReference type="NCBI Taxonomy" id="450513"/>
    <lineage>
        <taxon>Bacteria</taxon>
        <taxon>Bacillati</taxon>
        <taxon>Cyanobacteriota</taxon>
        <taxon>Cyanophyceae</taxon>
        <taxon>Oscillatoriophycideae</taxon>
        <taxon>Oscillatoriales</taxon>
        <taxon>Microcoleaceae</taxon>
        <taxon>Symplocastrum</taxon>
    </lineage>
</organism>
<evidence type="ECO:0000313" key="7">
    <source>
        <dbReference type="Proteomes" id="UP000753908"/>
    </source>
</evidence>
<dbReference type="GO" id="GO:0005938">
    <property type="term" value="C:cell cortex"/>
    <property type="evidence" value="ECO:0007669"/>
    <property type="project" value="TreeGrafter"/>
</dbReference>
<dbReference type="EMBL" id="JAHHIF010000015">
    <property type="protein sequence ID" value="MBW4545425.1"/>
    <property type="molecule type" value="Genomic_DNA"/>
</dbReference>
<name>A0A951PK85_9CYAN</name>
<dbReference type="SUPFAM" id="SSF48452">
    <property type="entry name" value="TPR-like"/>
    <property type="match status" value="2"/>
</dbReference>
<feature type="domain" description="Orc1-like AAA ATPase" evidence="5">
    <location>
        <begin position="109"/>
        <end position="254"/>
    </location>
</feature>
<reference evidence="6" key="1">
    <citation type="submission" date="2021-05" db="EMBL/GenBank/DDBJ databases">
        <authorList>
            <person name="Pietrasiak N."/>
            <person name="Ward R."/>
            <person name="Stajich J.E."/>
            <person name="Kurbessoian T."/>
        </authorList>
    </citation>
    <scope>NUCLEOTIDE SEQUENCE</scope>
    <source>
        <strain evidence="6">CPER-KK1</strain>
    </source>
</reference>
<feature type="repeat" description="TPR" evidence="4">
    <location>
        <begin position="724"/>
        <end position="757"/>
    </location>
</feature>
<dbReference type="GO" id="GO:0001965">
    <property type="term" value="F:G-protein alpha-subunit binding"/>
    <property type="evidence" value="ECO:0007669"/>
    <property type="project" value="TreeGrafter"/>
</dbReference>
<dbReference type="Proteomes" id="UP000753908">
    <property type="component" value="Unassembled WGS sequence"/>
</dbReference>
<evidence type="ECO:0000259" key="5">
    <source>
        <dbReference type="Pfam" id="PF13191"/>
    </source>
</evidence>
<sequence length="857" mass="97484">MSKRSYWVRQECVPQVKSAYERRYGRQEDLAKDVEVCLDTVSKFLNGKKVSRENFRKLCDHLELEWEAIAHFDEQGNPDKSVLNPPQEKLSATEQTASSISCSAYDEETWVGREELLRQLNQKLRGKCRILIITGMTGQGKTALAERLASVELRGYWQQYKRINFDDTPVRDFASAADELLTQLGEEVTADERKDIERLLNRLVQKLRNNRYLVQMDSLEVLLKGQGDNDTARNEFQDERWWEFFNRLLAGQNCQSRLILTSQDLPTQFRGSKSRSLWSEERLGGLAQAEQFELFQKLFQQKGKEVEPESEAADYLKRMGNAYEGHPLVIEVIAGEILDRPFNGNVVAYWHKYRQEFEAIEAVVGHQELQLQVKDRVKKSLERLEQDVPYAYALLLRSSVYRHPVPEAFWLEMLWNLTEEEKAAALRTLESRYLVLTEGVTHTGQSLLRQHNLIRSVSRELLRKISNQGLEWRDAHYTAAKMWLTAPEPEPEALNLEQVRGYLEAFHHLCELEDWESASKIISVSLDTPTNDELHIQLGVWGYYREQLELYSKLLYKLNPSWDSICLTGLGNAYRSQGDYAPALKYHQQRLATAKEIGDKVGEAGALGNLGIVYRAVGDYIYAIEYYRQQLAIAKEIGDIVAEAKALGNLGNVCSCLGYYAIAFEYYRQHLAISLVIGDKAEQGRTLGNLGNVCSCLGYYAIAFEYHQQCLAIAKEMGDKLGEATALGNLGNVYRALGEYTRALEYHQQRLAIARKIGDKAGEAMVLGNMGNVYYSQGDYAYAIDYYQQCLEITKDIGVHSNGAVILYNLATLAQKLGDCALGLEFCSKALALATDLGIPLAKECQELKEELLKEEA</sequence>
<dbReference type="InterPro" id="IPR019734">
    <property type="entry name" value="TPR_rpt"/>
</dbReference>
<keyword evidence="3" id="KW-0677">Repeat</keyword>
<gene>
    <name evidence="6" type="ORF">KME25_13400</name>
</gene>